<organism evidence="3 4">
    <name type="scientific">Segatella cerevisiae</name>
    <dbReference type="NCBI Taxonomy" id="2053716"/>
    <lineage>
        <taxon>Bacteria</taxon>
        <taxon>Pseudomonadati</taxon>
        <taxon>Bacteroidota</taxon>
        <taxon>Bacteroidia</taxon>
        <taxon>Bacteroidales</taxon>
        <taxon>Prevotellaceae</taxon>
        <taxon>Segatella</taxon>
    </lineage>
</organism>
<evidence type="ECO:0000256" key="2">
    <source>
        <dbReference type="SAM" id="Phobius"/>
    </source>
</evidence>
<feature type="compositionally biased region" description="Basic and acidic residues" evidence="1">
    <location>
        <begin position="97"/>
        <end position="107"/>
    </location>
</feature>
<proteinExistence type="predicted"/>
<keyword evidence="2" id="KW-1133">Transmembrane helix</keyword>
<keyword evidence="2" id="KW-0812">Transmembrane</keyword>
<name>A0ABT1BXE5_9BACT</name>
<reference evidence="3 4" key="1">
    <citation type="submission" date="2022-06" db="EMBL/GenBank/DDBJ databases">
        <title>A taxonomic note on the genus Prevotella: Description of four novel genera and emended description of the genera Hallella and Xylanibacter.</title>
        <authorList>
            <person name="Hitch T.C.A."/>
        </authorList>
    </citation>
    <scope>NUCLEOTIDE SEQUENCE [LARGE SCALE GENOMIC DNA]</scope>
    <source>
        <strain evidence="3 4">DSM 100619</strain>
    </source>
</reference>
<evidence type="ECO:0000313" key="4">
    <source>
        <dbReference type="Proteomes" id="UP001204015"/>
    </source>
</evidence>
<sequence>MKKIGQWSKNIILFFVGIALIIWGYQVNVSNNAKKKVARVTTTTVHVPKTTKAIKATPEPSEAVTEEKPKTEPKTLSDAVDDHRKETTHSRHKKRQKASDADNDVKKTPKATTVVESDTKAEESSGTH</sequence>
<feature type="region of interest" description="Disordered" evidence="1">
    <location>
        <begin position="48"/>
        <end position="128"/>
    </location>
</feature>
<evidence type="ECO:0000256" key="1">
    <source>
        <dbReference type="SAM" id="MobiDB-lite"/>
    </source>
</evidence>
<feature type="compositionally biased region" description="Basic and acidic residues" evidence="1">
    <location>
        <begin position="117"/>
        <end position="128"/>
    </location>
</feature>
<comment type="caution">
    <text evidence="3">The sequence shown here is derived from an EMBL/GenBank/DDBJ whole genome shotgun (WGS) entry which is preliminary data.</text>
</comment>
<gene>
    <name evidence="3" type="ORF">NG821_07345</name>
</gene>
<dbReference type="Proteomes" id="UP001204015">
    <property type="component" value="Unassembled WGS sequence"/>
</dbReference>
<feature type="transmembrane region" description="Helical" evidence="2">
    <location>
        <begin position="7"/>
        <end position="25"/>
    </location>
</feature>
<dbReference type="EMBL" id="JAMXLY010000023">
    <property type="protein sequence ID" value="MCO6025654.1"/>
    <property type="molecule type" value="Genomic_DNA"/>
</dbReference>
<keyword evidence="4" id="KW-1185">Reference proteome</keyword>
<evidence type="ECO:0000313" key="3">
    <source>
        <dbReference type="EMBL" id="MCO6025654.1"/>
    </source>
</evidence>
<accession>A0ABT1BXE5</accession>
<keyword evidence="2" id="KW-0472">Membrane</keyword>
<feature type="compositionally biased region" description="Basic and acidic residues" evidence="1">
    <location>
        <begin position="65"/>
        <end position="89"/>
    </location>
</feature>
<protein>
    <submittedName>
        <fullName evidence="3">DUF3185 family protein</fullName>
    </submittedName>
</protein>
<dbReference type="RefSeq" id="WP_252761009.1">
    <property type="nucleotide sequence ID" value="NZ_JAMXLY010000023.1"/>
</dbReference>